<dbReference type="Pfam" id="PF03916">
    <property type="entry name" value="NrfD"/>
    <property type="match status" value="1"/>
</dbReference>
<evidence type="ECO:0000256" key="1">
    <source>
        <dbReference type="ARBA" id="ARBA00004651"/>
    </source>
</evidence>
<gene>
    <name evidence="9" type="ORF">Poly30_37880</name>
</gene>
<keyword evidence="4 8" id="KW-0812">Transmembrane</keyword>
<evidence type="ECO:0000256" key="8">
    <source>
        <dbReference type="SAM" id="Phobius"/>
    </source>
</evidence>
<comment type="similarity">
    <text evidence="2">Belongs to the NrfD family.</text>
</comment>
<accession>A0A518EVY6</accession>
<reference evidence="9 10" key="1">
    <citation type="submission" date="2019-02" db="EMBL/GenBank/DDBJ databases">
        <title>Deep-cultivation of Planctomycetes and their phenomic and genomic characterization uncovers novel biology.</title>
        <authorList>
            <person name="Wiegand S."/>
            <person name="Jogler M."/>
            <person name="Boedeker C."/>
            <person name="Pinto D."/>
            <person name="Vollmers J."/>
            <person name="Rivas-Marin E."/>
            <person name="Kohn T."/>
            <person name="Peeters S.H."/>
            <person name="Heuer A."/>
            <person name="Rast P."/>
            <person name="Oberbeckmann S."/>
            <person name="Bunk B."/>
            <person name="Jeske O."/>
            <person name="Meyerdierks A."/>
            <person name="Storesund J.E."/>
            <person name="Kallscheuer N."/>
            <person name="Luecker S."/>
            <person name="Lage O.M."/>
            <person name="Pohl T."/>
            <person name="Merkel B.J."/>
            <person name="Hornburger P."/>
            <person name="Mueller R.-W."/>
            <person name="Bruemmer F."/>
            <person name="Labrenz M."/>
            <person name="Spormann A.M."/>
            <person name="Op den Camp H."/>
            <person name="Overmann J."/>
            <person name="Amann R."/>
            <person name="Jetten M.S.M."/>
            <person name="Mascher T."/>
            <person name="Medema M.H."/>
            <person name="Devos D.P."/>
            <person name="Kaster A.-K."/>
            <person name="Ovreas L."/>
            <person name="Rohde M."/>
            <person name="Galperin M.Y."/>
            <person name="Jogler C."/>
        </authorList>
    </citation>
    <scope>NUCLEOTIDE SEQUENCE [LARGE SCALE GENOMIC DNA]</scope>
    <source>
        <strain evidence="9 10">Poly30</strain>
    </source>
</reference>
<evidence type="ECO:0000256" key="3">
    <source>
        <dbReference type="ARBA" id="ARBA00022475"/>
    </source>
</evidence>
<dbReference type="Proteomes" id="UP000320390">
    <property type="component" value="Chromosome"/>
</dbReference>
<sequence length="504" mass="56357">MTTTDPTASFGGKPLKGQDPRVRPALVEGENETFSTVTEAVARVSEVPVKETNKAWLIGFGVSVTLLGVLGLMLLHLITTGVGVWGNNNPVYWGWPIVNFVFWVGIGHAGTLISAVLFLTRQNWRTGVNRAAEAMTIFAVICAGLFPGVHIGRIWVAYWLFPLPNQMNMWPNFRSPLLWDVFAVSTYASVSLLFWYMGMIPDLATLRDRAINTPRKIAYGIFAMGWTGSSRHWHRYERAYLLLAALAAPLVFSVHSVVSFDFAVSQVPGWHTTIFPPYFVAGAIFSGFAMVLTLMVPARQFFGLKHIITMKHIDVMCRILMATGMMVGYAYMIEFFMAWYGGVQYETFAFVNRAFGNYWWAYWIMVSCNVIFPQIFWSKKMRANLWVVMLVSITTNIGMWFERFVITVTSLSRDFVPSSWGYFSPTYVDMLMFLGSFGLFFTLFLLFLRFLPTVAIAEVKTVMPQAHAHGDHGHGKDGHVDADPTSYGTAGGGGSVAPASKQDA</sequence>
<feature type="region of interest" description="Disordered" evidence="7">
    <location>
        <begin position="1"/>
        <end position="21"/>
    </location>
</feature>
<evidence type="ECO:0000256" key="4">
    <source>
        <dbReference type="ARBA" id="ARBA00022692"/>
    </source>
</evidence>
<evidence type="ECO:0000313" key="9">
    <source>
        <dbReference type="EMBL" id="QDV08252.1"/>
    </source>
</evidence>
<feature type="transmembrane region" description="Helical" evidence="8">
    <location>
        <begin position="319"/>
        <end position="340"/>
    </location>
</feature>
<dbReference type="AlphaFoldDB" id="A0A518EVY6"/>
<evidence type="ECO:0000313" key="10">
    <source>
        <dbReference type="Proteomes" id="UP000320390"/>
    </source>
</evidence>
<feature type="transmembrane region" description="Helical" evidence="8">
    <location>
        <begin position="360"/>
        <end position="378"/>
    </location>
</feature>
<keyword evidence="3" id="KW-1003">Cell membrane</keyword>
<organism evidence="9 10">
    <name type="scientific">Saltatorellus ferox</name>
    <dbReference type="NCBI Taxonomy" id="2528018"/>
    <lineage>
        <taxon>Bacteria</taxon>
        <taxon>Pseudomonadati</taxon>
        <taxon>Planctomycetota</taxon>
        <taxon>Planctomycetia</taxon>
        <taxon>Planctomycetia incertae sedis</taxon>
        <taxon>Saltatorellus</taxon>
    </lineage>
</organism>
<dbReference type="OrthoDB" id="9806499at2"/>
<keyword evidence="5 8" id="KW-1133">Transmembrane helix</keyword>
<proteinExistence type="inferred from homology"/>
<feature type="transmembrane region" description="Helical" evidence="8">
    <location>
        <begin position="426"/>
        <end position="448"/>
    </location>
</feature>
<evidence type="ECO:0000256" key="5">
    <source>
        <dbReference type="ARBA" id="ARBA00022989"/>
    </source>
</evidence>
<dbReference type="RefSeq" id="WP_145200566.1">
    <property type="nucleotide sequence ID" value="NZ_CP036434.1"/>
</dbReference>
<feature type="transmembrane region" description="Helical" evidence="8">
    <location>
        <begin position="385"/>
        <end position="406"/>
    </location>
</feature>
<name>A0A518EVY6_9BACT</name>
<evidence type="ECO:0000256" key="2">
    <source>
        <dbReference type="ARBA" id="ARBA00008929"/>
    </source>
</evidence>
<keyword evidence="10" id="KW-1185">Reference proteome</keyword>
<feature type="transmembrane region" description="Helical" evidence="8">
    <location>
        <begin position="55"/>
        <end position="77"/>
    </location>
</feature>
<evidence type="ECO:0000256" key="6">
    <source>
        <dbReference type="ARBA" id="ARBA00023136"/>
    </source>
</evidence>
<feature type="compositionally biased region" description="Basic and acidic residues" evidence="7">
    <location>
        <begin position="468"/>
        <end position="482"/>
    </location>
</feature>
<feature type="region of interest" description="Disordered" evidence="7">
    <location>
        <begin position="468"/>
        <end position="504"/>
    </location>
</feature>
<evidence type="ECO:0000256" key="7">
    <source>
        <dbReference type="SAM" id="MobiDB-lite"/>
    </source>
</evidence>
<feature type="transmembrane region" description="Helical" evidence="8">
    <location>
        <begin position="176"/>
        <end position="197"/>
    </location>
</feature>
<dbReference type="PANTHER" id="PTHR43044:SF2">
    <property type="entry name" value="POLYSULPHIDE REDUCTASE NRFD"/>
    <property type="match status" value="1"/>
</dbReference>
<dbReference type="PANTHER" id="PTHR43044">
    <property type="match status" value="1"/>
</dbReference>
<feature type="transmembrane region" description="Helical" evidence="8">
    <location>
        <begin position="239"/>
        <end position="258"/>
    </location>
</feature>
<comment type="subcellular location">
    <subcellularLocation>
        <location evidence="1">Cell membrane</location>
        <topology evidence="1">Multi-pass membrane protein</topology>
    </subcellularLocation>
</comment>
<feature type="transmembrane region" description="Helical" evidence="8">
    <location>
        <begin position="97"/>
        <end position="119"/>
    </location>
</feature>
<feature type="transmembrane region" description="Helical" evidence="8">
    <location>
        <begin position="131"/>
        <end position="156"/>
    </location>
</feature>
<feature type="transmembrane region" description="Helical" evidence="8">
    <location>
        <begin position="278"/>
        <end position="298"/>
    </location>
</feature>
<dbReference type="GO" id="GO:0005886">
    <property type="term" value="C:plasma membrane"/>
    <property type="evidence" value="ECO:0007669"/>
    <property type="project" value="UniProtKB-SubCell"/>
</dbReference>
<dbReference type="EMBL" id="CP036434">
    <property type="protein sequence ID" value="QDV08252.1"/>
    <property type="molecule type" value="Genomic_DNA"/>
</dbReference>
<dbReference type="InterPro" id="IPR005614">
    <property type="entry name" value="NrfD-like"/>
</dbReference>
<keyword evidence="6 8" id="KW-0472">Membrane</keyword>
<protein>
    <submittedName>
        <fullName evidence="9">Polysulfide reductase, NrfD</fullName>
    </submittedName>
</protein>